<dbReference type="STRING" id="22663.A0A2I0GSX9"/>
<sequence length="245" mass="27664">CSILPKNVLNTLDKINRDFLWGSSDEKRKVQLINWDTVTKPKWEGGLGIRKMESKNQATFAWRFLHEQGSLWAQVLRHKYFDSNLSPKFPHSDSDSDSWNVLHKGRDICISGYRSIIRNGLTTSFGHDNWTGCGPLRTLLSGPLVTEEDSRLVAECLGTDGWDLSRLSLIIPESIFDHISSQSIPLHRIGDDVRIRIGDGAFCSEECRQQQMNDDERKEKCSLASKKKDDSSFAVKPKPSAAGET</sequence>
<dbReference type="PANTHER" id="PTHR33116">
    <property type="entry name" value="REVERSE TRANSCRIPTASE ZINC-BINDING DOMAIN-CONTAINING PROTEIN-RELATED-RELATED"/>
    <property type="match status" value="1"/>
</dbReference>
<accession>A0A2I0GSX9</accession>
<comment type="caution">
    <text evidence="7">The sequence shown here is derived from an EMBL/GenBank/DDBJ whole genome shotgun (WGS) entry which is preliminary data.</text>
</comment>
<evidence type="ECO:0000313" key="8">
    <source>
        <dbReference type="Proteomes" id="UP000233551"/>
    </source>
</evidence>
<organism evidence="7 8">
    <name type="scientific">Punica granatum</name>
    <name type="common">Pomegranate</name>
    <dbReference type="NCBI Taxonomy" id="22663"/>
    <lineage>
        <taxon>Eukaryota</taxon>
        <taxon>Viridiplantae</taxon>
        <taxon>Streptophyta</taxon>
        <taxon>Embryophyta</taxon>
        <taxon>Tracheophyta</taxon>
        <taxon>Spermatophyta</taxon>
        <taxon>Magnoliopsida</taxon>
        <taxon>eudicotyledons</taxon>
        <taxon>Gunneridae</taxon>
        <taxon>Pentapetalae</taxon>
        <taxon>rosids</taxon>
        <taxon>malvids</taxon>
        <taxon>Myrtales</taxon>
        <taxon>Lythraceae</taxon>
        <taxon>Punica</taxon>
    </lineage>
</organism>
<dbReference type="Pfam" id="PF04570">
    <property type="entry name" value="zf-FLZ"/>
    <property type="match status" value="1"/>
</dbReference>
<feature type="non-terminal residue" evidence="7">
    <location>
        <position position="245"/>
    </location>
</feature>
<dbReference type="PANTHER" id="PTHR33116:SF78">
    <property type="entry name" value="OS12G0587133 PROTEIN"/>
    <property type="match status" value="1"/>
</dbReference>
<feature type="zinc finger region" description="FLZ-type" evidence="4">
    <location>
        <begin position="174"/>
        <end position="219"/>
    </location>
</feature>
<keyword evidence="2" id="KW-0479">Metal-binding</keyword>
<evidence type="ECO:0000259" key="6">
    <source>
        <dbReference type="PROSITE" id="PS51795"/>
    </source>
</evidence>
<keyword evidence="3" id="KW-0863">Zinc-finger</keyword>
<comment type="similarity">
    <text evidence="1">Belongs to the FLZ family.</text>
</comment>
<dbReference type="PROSITE" id="PS51795">
    <property type="entry name" value="ZF_FLZ"/>
    <property type="match status" value="1"/>
</dbReference>
<dbReference type="GO" id="GO:0008270">
    <property type="term" value="F:zinc ion binding"/>
    <property type="evidence" value="ECO:0007669"/>
    <property type="project" value="UniProtKB-KW"/>
</dbReference>
<reference evidence="7 8" key="1">
    <citation type="submission" date="2017-11" db="EMBL/GenBank/DDBJ databases">
        <title>De-novo sequencing of pomegranate (Punica granatum L.) genome.</title>
        <authorList>
            <person name="Akparov Z."/>
            <person name="Amiraslanov A."/>
            <person name="Hajiyeva S."/>
            <person name="Abbasov M."/>
            <person name="Kaur K."/>
            <person name="Hamwieh A."/>
            <person name="Solovyev V."/>
            <person name="Salamov A."/>
            <person name="Braich B."/>
            <person name="Kosarev P."/>
            <person name="Mahmoud A."/>
            <person name="Hajiyev E."/>
            <person name="Babayeva S."/>
            <person name="Izzatullayeva V."/>
            <person name="Mammadov A."/>
            <person name="Mammadov A."/>
            <person name="Sharifova S."/>
            <person name="Ojaghi J."/>
            <person name="Eynullazada K."/>
            <person name="Bayramov B."/>
            <person name="Abdulazimova A."/>
            <person name="Shahmuradov I."/>
        </authorList>
    </citation>
    <scope>NUCLEOTIDE SEQUENCE [LARGE SCALE GENOMIC DNA]</scope>
    <source>
        <strain evidence="8">cv. AG2017</strain>
        <tissue evidence="7">Leaf</tissue>
    </source>
</reference>
<keyword evidence="3" id="KW-0862">Zinc</keyword>
<dbReference type="Proteomes" id="UP000233551">
    <property type="component" value="Unassembled WGS sequence"/>
</dbReference>
<feature type="region of interest" description="Disordered" evidence="5">
    <location>
        <begin position="213"/>
        <end position="245"/>
    </location>
</feature>
<dbReference type="InterPro" id="IPR007650">
    <property type="entry name" value="Zf-FLZ_dom"/>
</dbReference>
<keyword evidence="8" id="KW-1185">Reference proteome</keyword>
<evidence type="ECO:0000313" key="7">
    <source>
        <dbReference type="EMBL" id="PKH69476.1"/>
    </source>
</evidence>
<feature type="non-terminal residue" evidence="7">
    <location>
        <position position="1"/>
    </location>
</feature>
<name>A0A2I0GSX9_PUNGR</name>
<dbReference type="EMBL" id="PGOL01044691">
    <property type="protein sequence ID" value="PKH69476.1"/>
    <property type="molecule type" value="Genomic_DNA"/>
</dbReference>
<evidence type="ECO:0000256" key="2">
    <source>
        <dbReference type="ARBA" id="ARBA00022723"/>
    </source>
</evidence>
<gene>
    <name evidence="7" type="ORF">CRG98_050138</name>
</gene>
<evidence type="ECO:0000256" key="5">
    <source>
        <dbReference type="SAM" id="MobiDB-lite"/>
    </source>
</evidence>
<evidence type="ECO:0000256" key="4">
    <source>
        <dbReference type="PROSITE-ProRule" id="PRU01131"/>
    </source>
</evidence>
<feature type="domain" description="FLZ-type" evidence="6">
    <location>
        <begin position="174"/>
        <end position="219"/>
    </location>
</feature>
<proteinExistence type="inferred from homology"/>
<feature type="compositionally biased region" description="Basic and acidic residues" evidence="5">
    <location>
        <begin position="214"/>
        <end position="231"/>
    </location>
</feature>
<evidence type="ECO:0000256" key="3">
    <source>
        <dbReference type="ARBA" id="ARBA00022771"/>
    </source>
</evidence>
<dbReference type="AlphaFoldDB" id="A0A2I0GSX9"/>
<protein>
    <recommendedName>
        <fullName evidence="6">FLZ-type domain-containing protein</fullName>
    </recommendedName>
</protein>
<evidence type="ECO:0000256" key="1">
    <source>
        <dbReference type="ARBA" id="ARBA00009374"/>
    </source>
</evidence>